<protein>
    <submittedName>
        <fullName evidence="10">Acyl-CoA dehydrogenase/oxidase</fullName>
    </submittedName>
</protein>
<dbReference type="GO" id="GO:0050660">
    <property type="term" value="F:flavin adenine dinucleotide binding"/>
    <property type="evidence" value="ECO:0007669"/>
    <property type="project" value="InterPro"/>
</dbReference>
<evidence type="ECO:0000259" key="9">
    <source>
        <dbReference type="Pfam" id="PF02771"/>
    </source>
</evidence>
<dbReference type="GO" id="GO:0003995">
    <property type="term" value="F:acyl-CoA dehydrogenase activity"/>
    <property type="evidence" value="ECO:0007669"/>
    <property type="project" value="TreeGrafter"/>
</dbReference>
<dbReference type="Gene3D" id="2.40.110.10">
    <property type="entry name" value="Butyryl-CoA Dehydrogenase, subunit A, domain 2"/>
    <property type="match status" value="1"/>
</dbReference>
<feature type="domain" description="Acyl-CoA oxidase/dehydrogenase middle" evidence="8">
    <location>
        <begin position="154"/>
        <end position="250"/>
    </location>
</feature>
<keyword evidence="5 6" id="KW-0560">Oxidoreductase</keyword>
<dbReference type="Gene3D" id="1.20.140.10">
    <property type="entry name" value="Butyryl-CoA Dehydrogenase, subunit A, domain 3"/>
    <property type="match status" value="1"/>
</dbReference>
<dbReference type="SUPFAM" id="SSF56645">
    <property type="entry name" value="Acyl-CoA dehydrogenase NM domain-like"/>
    <property type="match status" value="1"/>
</dbReference>
<comment type="caution">
    <text evidence="10">The sequence shown here is derived from an EMBL/GenBank/DDBJ whole genome shotgun (WGS) entry which is preliminary data.</text>
</comment>
<proteinExistence type="inferred from homology"/>
<keyword evidence="4 6" id="KW-0274">FAD</keyword>
<gene>
    <name evidence="10" type="ORF">EDB81DRAFT_843219</name>
</gene>
<dbReference type="SUPFAM" id="SSF47203">
    <property type="entry name" value="Acyl-CoA dehydrogenase C-terminal domain-like"/>
    <property type="match status" value="1"/>
</dbReference>
<evidence type="ECO:0000313" key="10">
    <source>
        <dbReference type="EMBL" id="KAH7141641.1"/>
    </source>
</evidence>
<dbReference type="PANTHER" id="PTHR48083:SF15">
    <property type="entry name" value="ACYL-COA DEHYDROGENASE APDG"/>
    <property type="match status" value="1"/>
</dbReference>
<dbReference type="InterPro" id="IPR036250">
    <property type="entry name" value="AcylCo_DH-like_C"/>
</dbReference>
<keyword evidence="11" id="KW-1185">Reference proteome</keyword>
<evidence type="ECO:0000256" key="4">
    <source>
        <dbReference type="ARBA" id="ARBA00022827"/>
    </source>
</evidence>
<comment type="cofactor">
    <cofactor evidence="1 6">
        <name>FAD</name>
        <dbReference type="ChEBI" id="CHEBI:57692"/>
    </cofactor>
</comment>
<evidence type="ECO:0000313" key="11">
    <source>
        <dbReference type="Proteomes" id="UP000738349"/>
    </source>
</evidence>
<evidence type="ECO:0000256" key="3">
    <source>
        <dbReference type="ARBA" id="ARBA00022630"/>
    </source>
</evidence>
<dbReference type="Gene3D" id="1.10.540.10">
    <property type="entry name" value="Acyl-CoA dehydrogenase/oxidase, N-terminal domain"/>
    <property type="match status" value="1"/>
</dbReference>
<name>A0A9P9J4D8_9HYPO</name>
<evidence type="ECO:0000256" key="2">
    <source>
        <dbReference type="ARBA" id="ARBA00009347"/>
    </source>
</evidence>
<dbReference type="InterPro" id="IPR013786">
    <property type="entry name" value="AcylCoA_DH/ox_N"/>
</dbReference>
<feature type="domain" description="Acyl-CoA dehydrogenase/oxidase C-terminal" evidence="7">
    <location>
        <begin position="263"/>
        <end position="419"/>
    </location>
</feature>
<dbReference type="InterPro" id="IPR046373">
    <property type="entry name" value="Acyl-CoA_Oxase/DH_mid-dom_sf"/>
</dbReference>
<dbReference type="InterPro" id="IPR037069">
    <property type="entry name" value="AcylCoA_DH/ox_N_sf"/>
</dbReference>
<evidence type="ECO:0000259" key="8">
    <source>
        <dbReference type="Pfam" id="PF02770"/>
    </source>
</evidence>
<dbReference type="Pfam" id="PF00441">
    <property type="entry name" value="Acyl-CoA_dh_1"/>
    <property type="match status" value="1"/>
</dbReference>
<organism evidence="10 11">
    <name type="scientific">Dactylonectria macrodidyma</name>
    <dbReference type="NCBI Taxonomy" id="307937"/>
    <lineage>
        <taxon>Eukaryota</taxon>
        <taxon>Fungi</taxon>
        <taxon>Dikarya</taxon>
        <taxon>Ascomycota</taxon>
        <taxon>Pezizomycotina</taxon>
        <taxon>Sordariomycetes</taxon>
        <taxon>Hypocreomycetidae</taxon>
        <taxon>Hypocreales</taxon>
        <taxon>Nectriaceae</taxon>
        <taxon>Dactylonectria</taxon>
    </lineage>
</organism>
<dbReference type="InterPro" id="IPR050741">
    <property type="entry name" value="Acyl-CoA_dehydrogenase"/>
</dbReference>
<dbReference type="InterPro" id="IPR009075">
    <property type="entry name" value="AcylCo_DH/oxidase_C"/>
</dbReference>
<evidence type="ECO:0000259" key="7">
    <source>
        <dbReference type="Pfam" id="PF00441"/>
    </source>
</evidence>
<dbReference type="GO" id="GO:0033539">
    <property type="term" value="P:fatty acid beta-oxidation using acyl-CoA dehydrogenase"/>
    <property type="evidence" value="ECO:0007669"/>
    <property type="project" value="TreeGrafter"/>
</dbReference>
<dbReference type="PANTHER" id="PTHR48083">
    <property type="entry name" value="MEDIUM-CHAIN SPECIFIC ACYL-COA DEHYDROGENASE, MITOCHONDRIAL-RELATED"/>
    <property type="match status" value="1"/>
</dbReference>
<dbReference type="EMBL" id="JAGMUV010000010">
    <property type="protein sequence ID" value="KAH7141641.1"/>
    <property type="molecule type" value="Genomic_DNA"/>
</dbReference>
<dbReference type="InterPro" id="IPR009100">
    <property type="entry name" value="AcylCoA_DH/oxidase_NM_dom_sf"/>
</dbReference>
<dbReference type="GO" id="GO:0005737">
    <property type="term" value="C:cytoplasm"/>
    <property type="evidence" value="ECO:0007669"/>
    <property type="project" value="TreeGrafter"/>
</dbReference>
<dbReference type="Proteomes" id="UP000738349">
    <property type="component" value="Unassembled WGS sequence"/>
</dbReference>
<accession>A0A9P9J4D8</accession>
<dbReference type="Pfam" id="PF02771">
    <property type="entry name" value="Acyl-CoA_dh_N"/>
    <property type="match status" value="1"/>
</dbReference>
<evidence type="ECO:0000256" key="5">
    <source>
        <dbReference type="ARBA" id="ARBA00023002"/>
    </source>
</evidence>
<dbReference type="Pfam" id="PF02770">
    <property type="entry name" value="Acyl-CoA_dh_M"/>
    <property type="match status" value="1"/>
</dbReference>
<feature type="domain" description="Acyl-CoA dehydrogenase/oxidase N-terminal" evidence="9">
    <location>
        <begin position="24"/>
        <end position="149"/>
    </location>
</feature>
<dbReference type="InterPro" id="IPR006091">
    <property type="entry name" value="Acyl-CoA_Oxase/DH_mid-dom"/>
</dbReference>
<evidence type="ECO:0000256" key="6">
    <source>
        <dbReference type="RuleBase" id="RU362125"/>
    </source>
</evidence>
<dbReference type="AlphaFoldDB" id="A0A9P9J4D8"/>
<reference evidence="10" key="1">
    <citation type="journal article" date="2021" name="Nat. Commun.">
        <title>Genetic determinants of endophytism in the Arabidopsis root mycobiome.</title>
        <authorList>
            <person name="Mesny F."/>
            <person name="Miyauchi S."/>
            <person name="Thiergart T."/>
            <person name="Pickel B."/>
            <person name="Atanasova L."/>
            <person name="Karlsson M."/>
            <person name="Huettel B."/>
            <person name="Barry K.W."/>
            <person name="Haridas S."/>
            <person name="Chen C."/>
            <person name="Bauer D."/>
            <person name="Andreopoulos W."/>
            <person name="Pangilinan J."/>
            <person name="LaButti K."/>
            <person name="Riley R."/>
            <person name="Lipzen A."/>
            <person name="Clum A."/>
            <person name="Drula E."/>
            <person name="Henrissat B."/>
            <person name="Kohler A."/>
            <person name="Grigoriev I.V."/>
            <person name="Martin F.M."/>
            <person name="Hacquard S."/>
        </authorList>
    </citation>
    <scope>NUCLEOTIDE SEQUENCE</scope>
    <source>
        <strain evidence="10">MPI-CAGE-AT-0147</strain>
    </source>
</reference>
<sequence length="436" mass="47916">MPTTPFSEAPWLTGVPSPYYNESHYKWQMTCRSFIGHLFEHGLRWQKDGSAPSDLFSTFAKAGFLVPCLPAPLPVKQLELSGITTLPGGLKTQDFDYFHYLLYTNELYHCGLWGPASIIIPGIAFGVPPIYSYGNEELQKRLLPDLLSGRKRACIAITEPSGGSDVANIETTAVRTDDGKQFIVNGSKKWISNGIWADYATTAVRTGGPGPGGLSLLVIPLKHTPGVSCRMMEISGGSIGGTTFITFDDVLVDAKNIIGNESEGFKYILTNFNHERLSMAISATAQSRKVLSTAFEYVLKREAFGKRLIDQPVVRHRLATAGADLEAQWSWVENLTFSMNTLRKKHADRLLGGQTALAKVRAGKLLAQCVEQAQLLLGGNSVTLTGQGQLVEMIAREVYLTRIPGGSEDILLDLAIRQMLKLYEQEIGELRVSYKL</sequence>
<comment type="similarity">
    <text evidence="2 6">Belongs to the acyl-CoA dehydrogenase family.</text>
</comment>
<dbReference type="OrthoDB" id="2588832at2759"/>
<evidence type="ECO:0000256" key="1">
    <source>
        <dbReference type="ARBA" id="ARBA00001974"/>
    </source>
</evidence>
<keyword evidence="3 6" id="KW-0285">Flavoprotein</keyword>